<evidence type="ECO:0000313" key="12">
    <source>
        <dbReference type="Proteomes" id="UP000091956"/>
    </source>
</evidence>
<dbReference type="Gene3D" id="3.40.50.300">
    <property type="entry name" value="P-loop containing nucleotide triphosphate hydrolases"/>
    <property type="match status" value="2"/>
</dbReference>
<dbReference type="InterPro" id="IPR003439">
    <property type="entry name" value="ABC_transporter-like_ATP-bd"/>
</dbReference>
<keyword evidence="4" id="KW-0547">Nucleotide-binding</keyword>
<feature type="transmembrane region" description="Helical" evidence="8">
    <location>
        <begin position="131"/>
        <end position="153"/>
    </location>
</feature>
<dbReference type="InterPro" id="IPR003593">
    <property type="entry name" value="AAA+_ATPase"/>
</dbReference>
<accession>A0A1B8G730</accession>
<dbReference type="SUPFAM" id="SSF52540">
    <property type="entry name" value="P-loop containing nucleoside triphosphate hydrolases"/>
    <property type="match status" value="2"/>
</dbReference>
<dbReference type="Pfam" id="PF00664">
    <property type="entry name" value="ABC_membrane"/>
    <property type="match status" value="2"/>
</dbReference>
<comment type="subcellular location">
    <subcellularLocation>
        <location evidence="1">Membrane</location>
        <topology evidence="1">Multi-pass membrane protein</topology>
    </subcellularLocation>
</comment>
<dbReference type="InterPro" id="IPR044746">
    <property type="entry name" value="ABCC_6TM_D1"/>
</dbReference>
<evidence type="ECO:0000259" key="9">
    <source>
        <dbReference type="PROSITE" id="PS50893"/>
    </source>
</evidence>
<dbReference type="RefSeq" id="XP_018125370.1">
    <property type="nucleotide sequence ID" value="XM_018279876.2"/>
</dbReference>
<dbReference type="InterPro" id="IPR056227">
    <property type="entry name" value="TMD0_ABC"/>
</dbReference>
<dbReference type="SUPFAM" id="SSF90123">
    <property type="entry name" value="ABC transporter transmembrane region"/>
    <property type="match status" value="2"/>
</dbReference>
<sequence>MTLMGCLNDDTFGPVVQGCRDDFDFTQKFERILFTAVPASAFILVAIVRVSHLAQKPRLVLATPFQLVKILTIIIYAASQLSLLVLLSIVDAAAVRSFSIAGIALAFTASLLMIAVSFLEHARSHRTSALLNIYLLFTLLFDIVQARTLWLVINSRSQAIFTYLFTASITIKLIVLVLETHSKARWIIWDEKEHSPEETSGIYTLSVYYWLKQLFLRGYKSILRFDDLYGLDSAMSAETTASKLIEKLNDQKHHGQKPSLLKALFRAFSWPFLLPVFPQIALIAFQYSQSFFLETLIEYLERPDHESSKNMGYGLIVACALIYLGMTVSTSFYAYHSQRAASMARGSLCAVIYKKTTEITTATATDTASVTLMSTDVQHVETGIRLMHFMWSSLIQVGLGCWLLYTKLGVSFVAPIVIMCLCSGILLWVMTFVQSRQSVWMGKIESRVGLTANVISNMKYFKMLGISDHVADLIQDLREEEIRAGTKFRILLLAAFGLGYIPLSISPAVTFGLTFRNLDASTLFVSLSFMTLLTTPLLQLFQDLPQCLAALTSLHRIEAYLAKQPWEDFRHRDAPGASEGQVIDDHKSWTSETALVELHRPDLTHAARHQAGVLPSSQEPAFEIENGSFGWDESKMVLKDIDIAFPSGKMSIIVGPIASGKSTLCKVLLGEVPIACGSTKIKFPNSPIGYCAQTPFLLDATIMENIISYSRFDQKKYDAIITATMLSVDVANLPSGHHTKIGSNGILLSGGQKQRVSLARALYLESEVLIFDDVFSGLDAPTETEVFKRVFGPDGIIQQRRATSILFTHSVRHLPFADYVVVLGSDGGVVEQGPFDTLANNGKYVSSLGVMTTTPDTNRVSKAEDIPKVSIQRKTLLEMNNANQYRQTGDWSIYAHNLCRDSVFGGALNLNFLIPEELPEVSIQHKAPLEMNDADQSRQVGDWSIYIHYLRNVATRSVAACIILCIVSGTAANFSTVWASFWSENSFDRPTNFYVGLYGSIRALELFSILGAVVGLVHMVSSSGSNLHRQAIITVVRAPLSFFTTTDTGTVTNLFSQDMTLIDGELPLAFINTFLGVVILIGNCFVAAIASPYLAISYPFVAGILYVIQVFYLRTSRQLRLLDLEAKSPLYNHFIDTTRDLATIRAFGWVKDEIDTSNKFLNASQRPAYLLAMIQAWLQTNLTMLVGVIAICLTTLATQLRTSSSFTGASLLTLMSLASTVAAVMQSYTQLETSIGAINRLRTFSQKVKPEDGNDANMPIPELWPTYGSVSLNAVSASYSTKAADADDKSTGKSPQALALNNLSLYIRPGEKVAVCGRTGSGKSSLMLLLLRLLDPLPGSENIEVDGIPIHQVHRSTLRQRFITVPQDSIFLPGVSSIKFNLDTLSSATDEECISVLETVQLSSFVRACGGLHAPMSADSLSAGQQQLFGLGRAVLRRILRDKMGGPRGGILLLDEMNSKLDKDTDRITQEIVREHFADYTVIMVAHRLDIVMNMCDRVFVLDKGTLVEEGSPKMLAATSESRFGELWKEDA</sequence>
<feature type="transmembrane region" description="Helical" evidence="8">
    <location>
        <begin position="96"/>
        <end position="119"/>
    </location>
</feature>
<keyword evidence="3 8" id="KW-0812">Transmembrane</keyword>
<feature type="transmembrane region" description="Helical" evidence="8">
    <location>
        <begin position="1066"/>
        <end position="1090"/>
    </location>
</feature>
<dbReference type="PROSITE" id="PS50893">
    <property type="entry name" value="ABC_TRANSPORTER_2"/>
    <property type="match status" value="2"/>
</dbReference>
<evidence type="ECO:0008006" key="13">
    <source>
        <dbReference type="Google" id="ProtNLM"/>
    </source>
</evidence>
<feature type="transmembrane region" description="Helical" evidence="8">
    <location>
        <begin position="272"/>
        <end position="293"/>
    </location>
</feature>
<feature type="domain" description="ABC transmembrane type-1" evidence="10">
    <location>
        <begin position="280"/>
        <end position="549"/>
    </location>
</feature>
<evidence type="ECO:0000256" key="7">
    <source>
        <dbReference type="ARBA" id="ARBA00023136"/>
    </source>
</evidence>
<dbReference type="Pfam" id="PF00005">
    <property type="entry name" value="ABC_tran"/>
    <property type="match status" value="2"/>
</dbReference>
<keyword evidence="6 8" id="KW-1133">Transmembrane helix</keyword>
<dbReference type="PROSITE" id="PS50929">
    <property type="entry name" value="ABC_TM1F"/>
    <property type="match status" value="2"/>
</dbReference>
<proteinExistence type="predicted"/>
<evidence type="ECO:0000313" key="11">
    <source>
        <dbReference type="EMBL" id="OBT91637.1"/>
    </source>
</evidence>
<feature type="domain" description="ABC transmembrane type-1" evidence="10">
    <location>
        <begin position="959"/>
        <end position="1233"/>
    </location>
</feature>
<evidence type="ECO:0000256" key="4">
    <source>
        <dbReference type="ARBA" id="ARBA00022741"/>
    </source>
</evidence>
<feature type="transmembrane region" description="Helical" evidence="8">
    <location>
        <begin position="490"/>
        <end position="515"/>
    </location>
</feature>
<dbReference type="Proteomes" id="UP000091956">
    <property type="component" value="Unassembled WGS sequence"/>
</dbReference>
<feature type="transmembrane region" description="Helical" evidence="8">
    <location>
        <begin position="386"/>
        <end position="405"/>
    </location>
</feature>
<feature type="transmembrane region" description="Helical" evidence="8">
    <location>
        <begin position="159"/>
        <end position="178"/>
    </location>
</feature>
<dbReference type="STRING" id="342668.A0A1B8G730"/>
<dbReference type="SMART" id="SM00382">
    <property type="entry name" value="AAA"/>
    <property type="match status" value="2"/>
</dbReference>
<dbReference type="EMBL" id="KV460284">
    <property type="protein sequence ID" value="OBT91637.1"/>
    <property type="molecule type" value="Genomic_DNA"/>
</dbReference>
<feature type="transmembrane region" description="Helical" evidence="8">
    <location>
        <begin position="70"/>
        <end position="90"/>
    </location>
</feature>
<dbReference type="Gene3D" id="1.20.1560.10">
    <property type="entry name" value="ABC transporter type 1, transmembrane domain"/>
    <property type="match status" value="2"/>
</dbReference>
<feature type="domain" description="ABC transporter" evidence="9">
    <location>
        <begin position="622"/>
        <end position="851"/>
    </location>
</feature>
<keyword evidence="2" id="KW-0813">Transport</keyword>
<dbReference type="GO" id="GO:0016887">
    <property type="term" value="F:ATP hydrolysis activity"/>
    <property type="evidence" value="ECO:0007669"/>
    <property type="project" value="InterPro"/>
</dbReference>
<dbReference type="CDD" id="cd18579">
    <property type="entry name" value="ABC_6TM_ABCC_D1"/>
    <property type="match status" value="1"/>
</dbReference>
<dbReference type="GO" id="GO:0140359">
    <property type="term" value="F:ABC-type transporter activity"/>
    <property type="evidence" value="ECO:0007669"/>
    <property type="project" value="InterPro"/>
</dbReference>
<dbReference type="InterPro" id="IPR011527">
    <property type="entry name" value="ABC1_TM_dom"/>
</dbReference>
<keyword evidence="5" id="KW-0067">ATP-binding</keyword>
<keyword evidence="7 8" id="KW-0472">Membrane</keyword>
<dbReference type="FunFam" id="1.20.1560.10:FF:000055">
    <property type="entry name" value="ABC multidrug transporter (Eurofung)"/>
    <property type="match status" value="1"/>
</dbReference>
<dbReference type="InterPro" id="IPR027417">
    <property type="entry name" value="P-loop_NTPase"/>
</dbReference>
<dbReference type="GO" id="GO:0016020">
    <property type="term" value="C:membrane"/>
    <property type="evidence" value="ECO:0007669"/>
    <property type="project" value="UniProtKB-SubCell"/>
</dbReference>
<reference evidence="11 12" key="1">
    <citation type="submission" date="2016-03" db="EMBL/GenBank/DDBJ databases">
        <title>Comparative genomics of Pseudogymnoascus destructans, the fungus causing white-nose syndrome of bats.</title>
        <authorList>
            <person name="Palmer J.M."/>
            <person name="Drees K.P."/>
            <person name="Foster J.T."/>
            <person name="Lindner D.L."/>
        </authorList>
    </citation>
    <scope>NUCLEOTIDE SEQUENCE [LARGE SCALE GENOMIC DNA]</scope>
    <source>
        <strain evidence="11 12">UAMH 10579</strain>
    </source>
</reference>
<evidence type="ECO:0000259" key="10">
    <source>
        <dbReference type="PROSITE" id="PS50929"/>
    </source>
</evidence>
<feature type="transmembrane region" description="Helical" evidence="8">
    <location>
        <begin position="1001"/>
        <end position="1020"/>
    </location>
</feature>
<evidence type="ECO:0000256" key="8">
    <source>
        <dbReference type="SAM" id="Phobius"/>
    </source>
</evidence>
<feature type="transmembrane region" description="Helical" evidence="8">
    <location>
        <begin position="32"/>
        <end position="50"/>
    </location>
</feature>
<dbReference type="Pfam" id="PF24357">
    <property type="entry name" value="TMD0_ABC"/>
    <property type="match status" value="1"/>
</dbReference>
<dbReference type="PANTHER" id="PTHR24223">
    <property type="entry name" value="ATP-BINDING CASSETTE SUB-FAMILY C"/>
    <property type="match status" value="1"/>
</dbReference>
<protein>
    <recommendedName>
        <fullName evidence="13">ABC transporter domain-containing protein</fullName>
    </recommendedName>
</protein>
<gene>
    <name evidence="11" type="ORF">VE01_10478</name>
</gene>
<dbReference type="GO" id="GO:0005524">
    <property type="term" value="F:ATP binding"/>
    <property type="evidence" value="ECO:0007669"/>
    <property type="project" value="UniProtKB-KW"/>
</dbReference>
<dbReference type="PANTHER" id="PTHR24223:SF345">
    <property type="entry name" value="ABC MULTIDRUG TRANSPORTER (EUROFUNG)"/>
    <property type="match status" value="1"/>
</dbReference>
<evidence type="ECO:0000256" key="3">
    <source>
        <dbReference type="ARBA" id="ARBA00022692"/>
    </source>
</evidence>
<reference evidence="12" key="2">
    <citation type="journal article" date="2018" name="Nat. Commun.">
        <title>Extreme sensitivity to ultraviolet light in the fungal pathogen causing white-nose syndrome of bats.</title>
        <authorList>
            <person name="Palmer J.M."/>
            <person name="Drees K.P."/>
            <person name="Foster J.T."/>
            <person name="Lindner D.L."/>
        </authorList>
    </citation>
    <scope>NUCLEOTIDE SEQUENCE [LARGE SCALE GENOMIC DNA]</scope>
    <source>
        <strain evidence="12">UAMH 10579</strain>
    </source>
</reference>
<feature type="transmembrane region" description="Helical" evidence="8">
    <location>
        <begin position="1096"/>
        <end position="1113"/>
    </location>
</feature>
<dbReference type="InterPro" id="IPR017871">
    <property type="entry name" value="ABC_transporter-like_CS"/>
</dbReference>
<dbReference type="FunFam" id="1.20.1560.10:FF:000066">
    <property type="entry name" value="ABC multidrug transporter (Eurofung)"/>
    <property type="match status" value="1"/>
</dbReference>
<evidence type="ECO:0000256" key="6">
    <source>
        <dbReference type="ARBA" id="ARBA00022989"/>
    </source>
</evidence>
<feature type="transmembrane region" description="Helical" evidence="8">
    <location>
        <begin position="1182"/>
        <end position="1200"/>
    </location>
</feature>
<dbReference type="InterPro" id="IPR036640">
    <property type="entry name" value="ABC1_TM_sf"/>
</dbReference>
<organism evidence="11 12">
    <name type="scientific">Pseudogymnoascus verrucosus</name>
    <dbReference type="NCBI Taxonomy" id="342668"/>
    <lineage>
        <taxon>Eukaryota</taxon>
        <taxon>Fungi</taxon>
        <taxon>Dikarya</taxon>
        <taxon>Ascomycota</taxon>
        <taxon>Pezizomycotina</taxon>
        <taxon>Leotiomycetes</taxon>
        <taxon>Thelebolales</taxon>
        <taxon>Thelebolaceae</taxon>
        <taxon>Pseudogymnoascus</taxon>
    </lineage>
</organism>
<dbReference type="GeneID" id="28843864"/>
<feature type="transmembrane region" description="Helical" evidence="8">
    <location>
        <begin position="521"/>
        <end position="541"/>
    </location>
</feature>
<keyword evidence="12" id="KW-1185">Reference proteome</keyword>
<feature type="domain" description="ABC transporter" evidence="9">
    <location>
        <begin position="1281"/>
        <end position="1529"/>
    </location>
</feature>
<dbReference type="InterPro" id="IPR044726">
    <property type="entry name" value="ABCC_6TM_D2"/>
</dbReference>
<evidence type="ECO:0000256" key="2">
    <source>
        <dbReference type="ARBA" id="ARBA00022448"/>
    </source>
</evidence>
<feature type="transmembrane region" description="Helical" evidence="8">
    <location>
        <begin position="313"/>
        <end position="335"/>
    </location>
</feature>
<feature type="transmembrane region" description="Helical" evidence="8">
    <location>
        <begin position="958"/>
        <end position="981"/>
    </location>
</feature>
<name>A0A1B8G730_9PEZI</name>
<dbReference type="CDD" id="cd18580">
    <property type="entry name" value="ABC_6TM_ABCC_D2"/>
    <property type="match status" value="1"/>
</dbReference>
<evidence type="ECO:0000256" key="5">
    <source>
        <dbReference type="ARBA" id="ARBA00022840"/>
    </source>
</evidence>
<dbReference type="InterPro" id="IPR050173">
    <property type="entry name" value="ABC_transporter_C-like"/>
</dbReference>
<dbReference type="PROSITE" id="PS00211">
    <property type="entry name" value="ABC_TRANSPORTER_1"/>
    <property type="match status" value="2"/>
</dbReference>
<evidence type="ECO:0000256" key="1">
    <source>
        <dbReference type="ARBA" id="ARBA00004141"/>
    </source>
</evidence>
<feature type="transmembrane region" description="Helical" evidence="8">
    <location>
        <begin position="411"/>
        <end position="433"/>
    </location>
</feature>